<dbReference type="Pfam" id="PF07715">
    <property type="entry name" value="Plug"/>
    <property type="match status" value="1"/>
</dbReference>
<keyword evidence="9 10" id="KW-0998">Cell outer membrane</keyword>
<dbReference type="RefSeq" id="WP_062042029.1">
    <property type="nucleotide sequence ID" value="NZ_DF968182.1"/>
</dbReference>
<evidence type="ECO:0000256" key="3">
    <source>
        <dbReference type="ARBA" id="ARBA00022452"/>
    </source>
</evidence>
<dbReference type="InterPro" id="IPR037066">
    <property type="entry name" value="Plug_dom_sf"/>
</dbReference>
<dbReference type="PROSITE" id="PS52016">
    <property type="entry name" value="TONB_DEPENDENT_REC_3"/>
    <property type="match status" value="1"/>
</dbReference>
<keyword evidence="2 10" id="KW-0813">Transport</keyword>
<evidence type="ECO:0000256" key="4">
    <source>
        <dbReference type="ARBA" id="ARBA00022692"/>
    </source>
</evidence>
<protein>
    <submittedName>
        <fullName evidence="14">Outer membrane receptor proteins, mostly Fe transport</fullName>
    </submittedName>
</protein>
<keyword evidence="8 14" id="KW-0675">Receptor</keyword>
<keyword evidence="6 11" id="KW-0798">TonB box</keyword>
<dbReference type="GO" id="GO:0044718">
    <property type="term" value="P:siderophore transmembrane transport"/>
    <property type="evidence" value="ECO:0007669"/>
    <property type="project" value="TreeGrafter"/>
</dbReference>
<dbReference type="CDD" id="cd01347">
    <property type="entry name" value="ligand_gated_channel"/>
    <property type="match status" value="1"/>
</dbReference>
<feature type="domain" description="TonB-dependent receptor plug" evidence="13">
    <location>
        <begin position="62"/>
        <end position="164"/>
    </location>
</feature>
<dbReference type="EMBL" id="DF968182">
    <property type="protein sequence ID" value="GAP43988.1"/>
    <property type="molecule type" value="Genomic_DNA"/>
</dbReference>
<evidence type="ECO:0000256" key="5">
    <source>
        <dbReference type="ARBA" id="ARBA00022729"/>
    </source>
</evidence>
<dbReference type="STRING" id="1678841.TBC1_112147"/>
<dbReference type="InterPro" id="IPR036942">
    <property type="entry name" value="Beta-barrel_TonB_sf"/>
</dbReference>
<keyword evidence="3 10" id="KW-1134">Transmembrane beta strand</keyword>
<dbReference type="PANTHER" id="PTHR30069">
    <property type="entry name" value="TONB-DEPENDENT OUTER MEMBRANE RECEPTOR"/>
    <property type="match status" value="1"/>
</dbReference>
<reference evidence="14" key="1">
    <citation type="journal article" date="2015" name="Genome Announc.">
        <title>Draft Genome Sequence of Bacteroidales Strain TBC1, a Novel Isolate from a Methanogenic Wastewater Treatment System.</title>
        <authorList>
            <person name="Tourlousse D.M."/>
            <person name="Matsuura N."/>
            <person name="Sun L."/>
            <person name="Toyonaga M."/>
            <person name="Kuroda K."/>
            <person name="Ohashi A."/>
            <person name="Cruz R."/>
            <person name="Yamaguchi T."/>
            <person name="Sekiguchi Y."/>
        </authorList>
    </citation>
    <scope>NUCLEOTIDE SEQUENCE [LARGE SCALE GENOMIC DNA]</scope>
    <source>
        <strain evidence="14">TBC1</strain>
    </source>
</reference>
<dbReference type="InterPro" id="IPR039426">
    <property type="entry name" value="TonB-dep_rcpt-like"/>
</dbReference>
<dbReference type="OrthoDB" id="9775095at2"/>
<dbReference type="GO" id="GO:0009279">
    <property type="term" value="C:cell outer membrane"/>
    <property type="evidence" value="ECO:0007669"/>
    <property type="project" value="UniProtKB-SubCell"/>
</dbReference>
<keyword evidence="5" id="KW-0732">Signal</keyword>
<evidence type="ECO:0000256" key="11">
    <source>
        <dbReference type="RuleBase" id="RU003357"/>
    </source>
</evidence>
<gene>
    <name evidence="14" type="ORF">TBC1_112147</name>
</gene>
<proteinExistence type="inferred from homology"/>
<dbReference type="InterPro" id="IPR010917">
    <property type="entry name" value="TonB_rcpt_CS"/>
</dbReference>
<dbReference type="PROSITE" id="PS01156">
    <property type="entry name" value="TONB_DEPENDENT_REC_2"/>
    <property type="match status" value="1"/>
</dbReference>
<dbReference type="PANTHER" id="PTHR30069:SF29">
    <property type="entry name" value="HEMOGLOBIN AND HEMOGLOBIN-HAPTOGLOBIN-BINDING PROTEIN 1-RELATED"/>
    <property type="match status" value="1"/>
</dbReference>
<keyword evidence="7 10" id="KW-0472">Membrane</keyword>
<name>A0A0S7C2I6_9BACT</name>
<feature type="domain" description="TonB-dependent receptor-like beta-barrel" evidence="12">
    <location>
        <begin position="182"/>
        <end position="647"/>
    </location>
</feature>
<dbReference type="SUPFAM" id="SSF56935">
    <property type="entry name" value="Porins"/>
    <property type="match status" value="1"/>
</dbReference>
<dbReference type="GO" id="GO:0015344">
    <property type="term" value="F:siderophore uptake transmembrane transporter activity"/>
    <property type="evidence" value="ECO:0007669"/>
    <property type="project" value="TreeGrafter"/>
</dbReference>
<evidence type="ECO:0000313" key="14">
    <source>
        <dbReference type="EMBL" id="GAP43988.1"/>
    </source>
</evidence>
<evidence type="ECO:0000256" key="1">
    <source>
        <dbReference type="ARBA" id="ARBA00004571"/>
    </source>
</evidence>
<sequence length="687" mass="76235">MPIKGLTFILSVALLLLSGQTNIFSQNTGQLPAGTQSPDTAIVLEKITIEGFRLSRYQRLFPGNLAVVSGDELVPADGTNLAATLNTIPGVNMQSGTYATNRIVIRGMGSRTPYNTNRIRSYLNEIPLTTADGISTPEDIDAAGLGRIEVIRGPASALYGSGLGGSINLFTPEKLQQEGIFNLSYGSFNTLRTGFSGTVNTAKSGWWGSLSHLNSGGYRDNNEFKRTTFITTGRWRQPKWSMKSTLMLTGSEGEIPSSLGKTQFENEPRAAAANWAAIEGFKRIRKTLAGTTLTNSLSPRLSSQLTLHGKWSDNFEKRPFNNLGDQTLSAGIRGKLSYNRPATDWVLGIDWSTEQYKWRLDLDGILLNENRENRDLLGLFGIMNYRPAPRLSISLAAALNHIRYRLTDLFAGDGDQSGNRHFPVIISPRFGINYAANNHLTFYVSAGHGFSMPSPEETLLPAGTVNPDIRPEQGMQYEAGTRMNLLNKALEAEISFYWIALDDLLLTKRITEDIFTGINAGKTRHQGMELLLRSRILNSGNFPGKLKTTFSYTFSRNRFIDFTDDGNTYDGNELPGIPEHYAQLQLNWNPAEKLELSTHLQYTGNQLINDANTMAYEGYFLLNLKALAQFHLKKTGKLRVFAGVNNLTNTHYASMLLVNAPAFGNNEPRYYYPGLPRHFYAGVEVRF</sequence>
<accession>A0A0S7C2I6</accession>
<dbReference type="Gene3D" id="2.40.170.20">
    <property type="entry name" value="TonB-dependent receptor, beta-barrel domain"/>
    <property type="match status" value="1"/>
</dbReference>
<keyword evidence="15" id="KW-1185">Reference proteome</keyword>
<evidence type="ECO:0000313" key="15">
    <source>
        <dbReference type="Proteomes" id="UP000053091"/>
    </source>
</evidence>
<comment type="subcellular location">
    <subcellularLocation>
        <location evidence="1 10">Cell outer membrane</location>
        <topology evidence="1 10">Multi-pass membrane protein</topology>
    </subcellularLocation>
</comment>
<evidence type="ECO:0000259" key="13">
    <source>
        <dbReference type="Pfam" id="PF07715"/>
    </source>
</evidence>
<evidence type="ECO:0000256" key="7">
    <source>
        <dbReference type="ARBA" id="ARBA00023136"/>
    </source>
</evidence>
<keyword evidence="4 10" id="KW-0812">Transmembrane</keyword>
<dbReference type="AlphaFoldDB" id="A0A0S7C2I6"/>
<evidence type="ECO:0000256" key="9">
    <source>
        <dbReference type="ARBA" id="ARBA00023237"/>
    </source>
</evidence>
<dbReference type="Pfam" id="PF00593">
    <property type="entry name" value="TonB_dep_Rec_b-barrel"/>
    <property type="match status" value="1"/>
</dbReference>
<dbReference type="InterPro" id="IPR012910">
    <property type="entry name" value="Plug_dom"/>
</dbReference>
<evidence type="ECO:0000256" key="2">
    <source>
        <dbReference type="ARBA" id="ARBA00022448"/>
    </source>
</evidence>
<organism evidence="14">
    <name type="scientific">Lentimicrobium saccharophilum</name>
    <dbReference type="NCBI Taxonomy" id="1678841"/>
    <lineage>
        <taxon>Bacteria</taxon>
        <taxon>Pseudomonadati</taxon>
        <taxon>Bacteroidota</taxon>
        <taxon>Bacteroidia</taxon>
        <taxon>Bacteroidales</taxon>
        <taxon>Lentimicrobiaceae</taxon>
        <taxon>Lentimicrobium</taxon>
    </lineage>
</organism>
<evidence type="ECO:0000256" key="8">
    <source>
        <dbReference type="ARBA" id="ARBA00023170"/>
    </source>
</evidence>
<dbReference type="Proteomes" id="UP000053091">
    <property type="component" value="Unassembled WGS sequence"/>
</dbReference>
<evidence type="ECO:0000259" key="12">
    <source>
        <dbReference type="Pfam" id="PF00593"/>
    </source>
</evidence>
<evidence type="ECO:0000256" key="10">
    <source>
        <dbReference type="PROSITE-ProRule" id="PRU01360"/>
    </source>
</evidence>
<dbReference type="Gene3D" id="2.170.130.10">
    <property type="entry name" value="TonB-dependent receptor, plug domain"/>
    <property type="match status" value="1"/>
</dbReference>
<dbReference type="InterPro" id="IPR000531">
    <property type="entry name" value="Beta-barrel_TonB"/>
</dbReference>
<evidence type="ECO:0000256" key="6">
    <source>
        <dbReference type="ARBA" id="ARBA00023077"/>
    </source>
</evidence>
<comment type="similarity">
    <text evidence="10 11">Belongs to the TonB-dependent receptor family.</text>
</comment>